<dbReference type="InterPro" id="IPR023393">
    <property type="entry name" value="START-like_dom_sf"/>
</dbReference>
<evidence type="ECO:0008006" key="4">
    <source>
        <dbReference type="Google" id="ProtNLM"/>
    </source>
</evidence>
<protein>
    <recommendedName>
        <fullName evidence="4">Cell division protein</fullName>
    </recommendedName>
</protein>
<evidence type="ECO:0000313" key="2">
    <source>
        <dbReference type="EMBL" id="PQV44740.1"/>
    </source>
</evidence>
<reference evidence="2 3" key="1">
    <citation type="submission" date="2018-02" db="EMBL/GenBank/DDBJ databases">
        <title>Genomic Encyclopedia of Archaeal and Bacterial Type Strains, Phase II (KMG-II): from individual species to whole genera.</title>
        <authorList>
            <person name="Goeker M."/>
        </authorList>
    </citation>
    <scope>NUCLEOTIDE SEQUENCE [LARGE SCALE GENOMIC DNA]</scope>
    <source>
        <strain evidence="2 3">DSM 21165</strain>
    </source>
</reference>
<dbReference type="CDD" id="cd07820">
    <property type="entry name" value="SRPBCC_3"/>
    <property type="match status" value="1"/>
</dbReference>
<organism evidence="2 3">
    <name type="scientific">Jejuia pallidilutea</name>
    <dbReference type="NCBI Taxonomy" id="504487"/>
    <lineage>
        <taxon>Bacteria</taxon>
        <taxon>Pseudomonadati</taxon>
        <taxon>Bacteroidota</taxon>
        <taxon>Flavobacteriia</taxon>
        <taxon>Flavobacteriales</taxon>
        <taxon>Flavobacteriaceae</taxon>
        <taxon>Jejuia</taxon>
    </lineage>
</organism>
<feature type="coiled-coil region" evidence="1">
    <location>
        <begin position="128"/>
        <end position="160"/>
    </location>
</feature>
<gene>
    <name evidence="2" type="ORF">CLV33_1175</name>
</gene>
<name>A0A362WXH7_9FLAO</name>
<dbReference type="SUPFAM" id="SSF55961">
    <property type="entry name" value="Bet v1-like"/>
    <property type="match status" value="1"/>
</dbReference>
<dbReference type="Gene3D" id="3.30.530.20">
    <property type="match status" value="1"/>
</dbReference>
<evidence type="ECO:0000313" key="3">
    <source>
        <dbReference type="Proteomes" id="UP000251545"/>
    </source>
</evidence>
<comment type="caution">
    <text evidence="2">The sequence shown here is derived from an EMBL/GenBank/DDBJ whole genome shotgun (WGS) entry which is preliminary data.</text>
</comment>
<proteinExistence type="predicted"/>
<evidence type="ECO:0000256" key="1">
    <source>
        <dbReference type="SAM" id="Coils"/>
    </source>
</evidence>
<accession>A0A362WXH7</accession>
<dbReference type="Proteomes" id="UP000251545">
    <property type="component" value="Unassembled WGS sequence"/>
</dbReference>
<dbReference type="EMBL" id="PVEO01000017">
    <property type="protein sequence ID" value="PQV44740.1"/>
    <property type="molecule type" value="Genomic_DNA"/>
</dbReference>
<dbReference type="AlphaFoldDB" id="A0A362WXH7"/>
<dbReference type="RefSeq" id="WP_105474863.1">
    <property type="nucleotide sequence ID" value="NZ_PVEO01000017.1"/>
</dbReference>
<sequence>MTLVEVHTEINADLQTCFDLARDVDFYQNSLEKPNEIPITGKISGLVEKGDYVTWETNHLILTQHLTLKVTEFVNPVLFVDEMVKGDFKYYRHEHIFKGNANKTLMTDRFYFEPPYGVIGKLFNKMFLEEYMRKLLIARNKALKIKAEDIAERKKKTQEVSIKPGEIIQL</sequence>
<keyword evidence="1" id="KW-0175">Coiled coil</keyword>